<dbReference type="EMBL" id="JBFALK010000007">
    <property type="protein sequence ID" value="MEV0970129.1"/>
    <property type="molecule type" value="Genomic_DNA"/>
</dbReference>
<sequence length="214" mass="24087">MITPEHLTGFLMMHAGFRAEFGRLAEPCGNPRDDAHEELLEEQLALVLDMLHAHHSHEDDGLWPTLVGRAPEAADALAELESEHSVLDPLIAAASDRGVPLAERAPILRRLHELVNEHLDHEERIAVPLMLRHLTLDDVEADKRQAMDDFGRRRVPVIFGWLASSADADLLAASYADLPVVARLMFRLFWWPAYRRRFTRLYGATAPANALLES</sequence>
<evidence type="ECO:0000313" key="2">
    <source>
        <dbReference type="EMBL" id="MEV0970129.1"/>
    </source>
</evidence>
<dbReference type="Proteomes" id="UP001551675">
    <property type="component" value="Unassembled WGS sequence"/>
</dbReference>
<proteinExistence type="predicted"/>
<dbReference type="Gene3D" id="1.20.120.520">
    <property type="entry name" value="nmb1532 protein domain like"/>
    <property type="match status" value="1"/>
</dbReference>
<dbReference type="Pfam" id="PF01814">
    <property type="entry name" value="Hemerythrin"/>
    <property type="match status" value="1"/>
</dbReference>
<evidence type="ECO:0000259" key="1">
    <source>
        <dbReference type="Pfam" id="PF01814"/>
    </source>
</evidence>
<keyword evidence="3" id="KW-1185">Reference proteome</keyword>
<reference evidence="2 3" key="1">
    <citation type="submission" date="2024-06" db="EMBL/GenBank/DDBJ databases">
        <title>The Natural Products Discovery Center: Release of the First 8490 Sequenced Strains for Exploring Actinobacteria Biosynthetic Diversity.</title>
        <authorList>
            <person name="Kalkreuter E."/>
            <person name="Kautsar S.A."/>
            <person name="Yang D."/>
            <person name="Bader C.D."/>
            <person name="Teijaro C.N."/>
            <person name="Fluegel L."/>
            <person name="Davis C.M."/>
            <person name="Simpson J.R."/>
            <person name="Lauterbach L."/>
            <person name="Steele A.D."/>
            <person name="Gui C."/>
            <person name="Meng S."/>
            <person name="Li G."/>
            <person name="Viehrig K."/>
            <person name="Ye F."/>
            <person name="Su P."/>
            <person name="Kiefer A.F."/>
            <person name="Nichols A."/>
            <person name="Cepeda A.J."/>
            <person name="Yan W."/>
            <person name="Fan B."/>
            <person name="Jiang Y."/>
            <person name="Adhikari A."/>
            <person name="Zheng C.-J."/>
            <person name="Schuster L."/>
            <person name="Cowan T.M."/>
            <person name="Smanski M.J."/>
            <person name="Chevrette M.G."/>
            <person name="De Carvalho L.P.S."/>
            <person name="Shen B."/>
        </authorList>
    </citation>
    <scope>NUCLEOTIDE SEQUENCE [LARGE SCALE GENOMIC DNA]</scope>
    <source>
        <strain evidence="2 3">NPDC050100</strain>
    </source>
</reference>
<organism evidence="2 3">
    <name type="scientific">Microtetraspora glauca</name>
    <dbReference type="NCBI Taxonomy" id="1996"/>
    <lineage>
        <taxon>Bacteria</taxon>
        <taxon>Bacillati</taxon>
        <taxon>Actinomycetota</taxon>
        <taxon>Actinomycetes</taxon>
        <taxon>Streptosporangiales</taxon>
        <taxon>Streptosporangiaceae</taxon>
        <taxon>Microtetraspora</taxon>
    </lineage>
</organism>
<accession>A0ABV3GEQ6</accession>
<comment type="caution">
    <text evidence="2">The sequence shown here is derived from an EMBL/GenBank/DDBJ whole genome shotgun (WGS) entry which is preliminary data.</text>
</comment>
<feature type="domain" description="Hemerythrin-like" evidence="1">
    <location>
        <begin position="12"/>
        <end position="129"/>
    </location>
</feature>
<gene>
    <name evidence="2" type="ORF">AB0I59_15940</name>
</gene>
<dbReference type="InterPro" id="IPR012312">
    <property type="entry name" value="Hemerythrin-like"/>
</dbReference>
<name>A0ABV3GEQ6_MICGL</name>
<dbReference type="RefSeq" id="WP_061258402.1">
    <property type="nucleotide sequence ID" value="NZ_JBFALK010000007.1"/>
</dbReference>
<dbReference type="CDD" id="cd12108">
    <property type="entry name" value="Hr-like"/>
    <property type="match status" value="1"/>
</dbReference>
<protein>
    <submittedName>
        <fullName evidence="2">Hemerythrin domain-containing protein</fullName>
    </submittedName>
</protein>
<evidence type="ECO:0000313" key="3">
    <source>
        <dbReference type="Proteomes" id="UP001551675"/>
    </source>
</evidence>